<dbReference type="RefSeq" id="WP_221858681.1">
    <property type="nucleotide sequence ID" value="NZ_JAIKTU010000002.1"/>
</dbReference>
<keyword evidence="2" id="KW-1185">Reference proteome</keyword>
<dbReference type="EMBL" id="JAIKTU010000002">
    <property type="protein sequence ID" value="MBY0754193.1"/>
    <property type="molecule type" value="Genomic_DNA"/>
</dbReference>
<reference evidence="1 2" key="1">
    <citation type="journal article" date="2021" name="Cell Host Microbe">
        <title>in vivo commensal control of Clostridioides difficile virulence.</title>
        <authorList>
            <person name="Girinathan B.P."/>
            <person name="Dibenedetto N."/>
            <person name="Worley J.N."/>
            <person name="Peltier J."/>
            <person name="Arrieta-Ortiz M.L."/>
            <person name="Rupa Christinal Immanuel S."/>
            <person name="Lavin R."/>
            <person name="Delaney M.L."/>
            <person name="Cummins C."/>
            <person name="Hoffmann M."/>
            <person name="Luo Y."/>
            <person name="Gonzalez-Escalona N."/>
            <person name="Allard M."/>
            <person name="Onderdonk A.B."/>
            <person name="Gerber G.K."/>
            <person name="Sonenshein A.L."/>
            <person name="Baliga N."/>
            <person name="Dupuy B."/>
            <person name="Bry L."/>
        </authorList>
    </citation>
    <scope>NUCLEOTIDE SEQUENCE [LARGE SCALE GENOMIC DNA]</scope>
    <source>
        <strain evidence="1 2">DSM 599</strain>
    </source>
</reference>
<sequence length="81" mass="9645">MSQKLLLKDYKNNKGFVTFDERLNYVIFSNDYFEDISDREFSKDNLVIEISNILDNDEKEIFLSAYLNNISINDLVKVKRQ</sequence>
<evidence type="ECO:0000313" key="1">
    <source>
        <dbReference type="EMBL" id="MBY0754193.1"/>
    </source>
</evidence>
<evidence type="ECO:0000313" key="2">
    <source>
        <dbReference type="Proteomes" id="UP001299068"/>
    </source>
</evidence>
<gene>
    <name evidence="1" type="ORF">K5V21_01865</name>
</gene>
<proteinExistence type="predicted"/>
<dbReference type="Proteomes" id="UP001299068">
    <property type="component" value="Unassembled WGS sequence"/>
</dbReference>
<name>A0ABS7KTQ2_CLOSR</name>
<organism evidence="1 2">
    <name type="scientific">Clostridium sardiniense</name>
    <name type="common">Clostridium absonum</name>
    <dbReference type="NCBI Taxonomy" id="29369"/>
    <lineage>
        <taxon>Bacteria</taxon>
        <taxon>Bacillati</taxon>
        <taxon>Bacillota</taxon>
        <taxon>Clostridia</taxon>
        <taxon>Eubacteriales</taxon>
        <taxon>Clostridiaceae</taxon>
        <taxon>Clostridium</taxon>
    </lineage>
</organism>
<accession>A0ABS7KTQ2</accession>
<comment type="caution">
    <text evidence="1">The sequence shown here is derived from an EMBL/GenBank/DDBJ whole genome shotgun (WGS) entry which is preliminary data.</text>
</comment>
<protein>
    <submittedName>
        <fullName evidence="1">Uncharacterized protein</fullName>
    </submittedName>
</protein>